<dbReference type="PROSITE" id="PS51257">
    <property type="entry name" value="PROKAR_LIPOPROTEIN"/>
    <property type="match status" value="1"/>
</dbReference>
<comment type="similarity">
    <text evidence="4">Belongs to the FKBP-type PPIase family.</text>
</comment>
<dbReference type="Pfam" id="PF00254">
    <property type="entry name" value="FKBP_C"/>
    <property type="match status" value="1"/>
</dbReference>
<evidence type="ECO:0000313" key="8">
    <source>
        <dbReference type="Proteomes" id="UP000783796"/>
    </source>
</evidence>
<evidence type="ECO:0000313" key="7">
    <source>
        <dbReference type="EMBL" id="MBU3837425.1"/>
    </source>
</evidence>
<keyword evidence="2 3" id="KW-0697">Rotamase</keyword>
<proteinExistence type="inferred from homology"/>
<dbReference type="EMBL" id="JAHLFW010000037">
    <property type="protein sequence ID" value="MBU3837425.1"/>
    <property type="molecule type" value="Genomic_DNA"/>
</dbReference>
<accession>A0A948TB11</accession>
<feature type="chain" id="PRO_5038105498" description="Peptidyl-prolyl cis-trans isomerase" evidence="5">
    <location>
        <begin position="24"/>
        <end position="211"/>
    </location>
</feature>
<dbReference type="Gene3D" id="3.10.50.40">
    <property type="match status" value="1"/>
</dbReference>
<organism evidence="7 8">
    <name type="scientific">Candidatus Phocaeicola faecigallinarum</name>
    <dbReference type="NCBI Taxonomy" id="2838732"/>
    <lineage>
        <taxon>Bacteria</taxon>
        <taxon>Pseudomonadati</taxon>
        <taxon>Bacteroidota</taxon>
        <taxon>Bacteroidia</taxon>
        <taxon>Bacteroidales</taxon>
        <taxon>Bacteroidaceae</taxon>
        <taxon>Phocaeicola</taxon>
    </lineage>
</organism>
<keyword evidence="5" id="KW-0732">Signal</keyword>
<dbReference type="InterPro" id="IPR046357">
    <property type="entry name" value="PPIase_dom_sf"/>
</dbReference>
<evidence type="ECO:0000256" key="5">
    <source>
        <dbReference type="SAM" id="SignalP"/>
    </source>
</evidence>
<protein>
    <recommendedName>
        <fullName evidence="4">Peptidyl-prolyl cis-trans isomerase</fullName>
        <ecNumber evidence="4">5.2.1.8</ecNumber>
    </recommendedName>
</protein>
<name>A0A948TB11_9BACT</name>
<keyword evidence="3 4" id="KW-0413">Isomerase</keyword>
<dbReference type="EC" id="5.2.1.8" evidence="4"/>
<comment type="caution">
    <text evidence="7">The sequence shown here is derived from an EMBL/GenBank/DDBJ whole genome shotgun (WGS) entry which is preliminary data.</text>
</comment>
<dbReference type="PROSITE" id="PS50059">
    <property type="entry name" value="FKBP_PPIASE"/>
    <property type="match status" value="1"/>
</dbReference>
<sequence>MNNRIFWLVIILSAFTIGFSSCAKDTEVVDPYANWKERNEHFIDSIADVADNPPSGEIWRKYENYKIKFDDINNSYRYQNYDYVYVKYAKEEDIFTGKEPLINFTDTVSLAFQGFIMDGTRFDGNYYGTFDKEVNDNFTKYDISKNYVVGWTTALMHMKPDMSDKATVYVPYQMGYDDENRSEVLRAYSALIFEMYIDEVIHPYSTSNSDN</sequence>
<dbReference type="GO" id="GO:0003755">
    <property type="term" value="F:peptidyl-prolyl cis-trans isomerase activity"/>
    <property type="evidence" value="ECO:0007669"/>
    <property type="project" value="UniProtKB-UniRule"/>
</dbReference>
<reference evidence="7" key="2">
    <citation type="submission" date="2021-04" db="EMBL/GenBank/DDBJ databases">
        <authorList>
            <person name="Gilroy R."/>
        </authorList>
    </citation>
    <scope>NUCLEOTIDE SEQUENCE</scope>
    <source>
        <strain evidence="7">G4-2901</strain>
    </source>
</reference>
<dbReference type="SUPFAM" id="SSF54534">
    <property type="entry name" value="FKBP-like"/>
    <property type="match status" value="1"/>
</dbReference>
<evidence type="ECO:0000256" key="4">
    <source>
        <dbReference type="RuleBase" id="RU003915"/>
    </source>
</evidence>
<evidence type="ECO:0000256" key="3">
    <source>
        <dbReference type="PROSITE-ProRule" id="PRU00277"/>
    </source>
</evidence>
<feature type="domain" description="PPIase FKBP-type" evidence="6">
    <location>
        <begin position="105"/>
        <end position="201"/>
    </location>
</feature>
<reference evidence="7" key="1">
    <citation type="journal article" date="2021" name="PeerJ">
        <title>Extensive microbial diversity within the chicken gut microbiome revealed by metagenomics and culture.</title>
        <authorList>
            <person name="Gilroy R."/>
            <person name="Ravi A."/>
            <person name="Getino M."/>
            <person name="Pursley I."/>
            <person name="Horton D.L."/>
            <person name="Alikhan N.F."/>
            <person name="Baker D."/>
            <person name="Gharbi K."/>
            <person name="Hall N."/>
            <person name="Watson M."/>
            <person name="Adriaenssens E.M."/>
            <person name="Foster-Nyarko E."/>
            <person name="Jarju S."/>
            <person name="Secka A."/>
            <person name="Antonio M."/>
            <person name="Oren A."/>
            <person name="Chaudhuri R.R."/>
            <person name="La Ragione R."/>
            <person name="Hildebrand F."/>
            <person name="Pallen M.J."/>
        </authorList>
    </citation>
    <scope>NUCLEOTIDE SEQUENCE</scope>
    <source>
        <strain evidence="7">G4-2901</strain>
    </source>
</reference>
<evidence type="ECO:0000259" key="6">
    <source>
        <dbReference type="PROSITE" id="PS50059"/>
    </source>
</evidence>
<comment type="catalytic activity">
    <reaction evidence="1 3 4">
        <text>[protein]-peptidylproline (omega=180) = [protein]-peptidylproline (omega=0)</text>
        <dbReference type="Rhea" id="RHEA:16237"/>
        <dbReference type="Rhea" id="RHEA-COMP:10747"/>
        <dbReference type="Rhea" id="RHEA-COMP:10748"/>
        <dbReference type="ChEBI" id="CHEBI:83833"/>
        <dbReference type="ChEBI" id="CHEBI:83834"/>
        <dbReference type="EC" id="5.2.1.8"/>
    </reaction>
</comment>
<evidence type="ECO:0000256" key="1">
    <source>
        <dbReference type="ARBA" id="ARBA00000971"/>
    </source>
</evidence>
<dbReference type="AlphaFoldDB" id="A0A948TB11"/>
<feature type="signal peptide" evidence="5">
    <location>
        <begin position="1"/>
        <end position="23"/>
    </location>
</feature>
<dbReference type="Proteomes" id="UP000783796">
    <property type="component" value="Unassembled WGS sequence"/>
</dbReference>
<dbReference type="InterPro" id="IPR001179">
    <property type="entry name" value="PPIase_FKBP_dom"/>
</dbReference>
<gene>
    <name evidence="7" type="ORF">H9777_03715</name>
</gene>
<evidence type="ECO:0000256" key="2">
    <source>
        <dbReference type="ARBA" id="ARBA00023110"/>
    </source>
</evidence>